<proteinExistence type="predicted"/>
<organism evidence="1 2">
    <name type="scientific">Mycobacterium xenopi</name>
    <dbReference type="NCBI Taxonomy" id="1789"/>
    <lineage>
        <taxon>Bacteria</taxon>
        <taxon>Bacillati</taxon>
        <taxon>Actinomycetota</taxon>
        <taxon>Actinomycetes</taxon>
        <taxon>Mycobacteriales</taxon>
        <taxon>Mycobacteriaceae</taxon>
        <taxon>Mycobacterium</taxon>
    </lineage>
</organism>
<reference evidence="1 2" key="1">
    <citation type="submission" date="2019-12" db="EMBL/GenBank/DDBJ databases">
        <title>Complete genome sequence of Mycolicibacterium xenopi str. JCM15661T.</title>
        <authorList>
            <person name="Yoshida M."/>
            <person name="Fukano H."/>
            <person name="Asakura T."/>
            <person name="Hoshino Y."/>
        </authorList>
    </citation>
    <scope>NUCLEOTIDE SEQUENCE [LARGE SCALE GENOMIC DNA]</scope>
    <source>
        <strain evidence="1 2">JCM 15661T</strain>
    </source>
</reference>
<gene>
    <name evidence="1" type="ORF">MYXE_14600</name>
</gene>
<dbReference type="Proteomes" id="UP000464624">
    <property type="component" value="Chromosome"/>
</dbReference>
<evidence type="ECO:0000313" key="1">
    <source>
        <dbReference type="EMBL" id="BBU21671.1"/>
    </source>
</evidence>
<accession>A0AAD1GZG8</accession>
<name>A0AAD1GZG8_MYCXE</name>
<dbReference type="EMBL" id="AP022314">
    <property type="protein sequence ID" value="BBU21671.1"/>
    <property type="molecule type" value="Genomic_DNA"/>
</dbReference>
<sequence length="72" mass="8017">MSTLPGGKIANVFRTVTHRFLNGDQYARGMWIDDSSADVIKADFEALYHGDMLVEGETSEQLDDWQPLPTAS</sequence>
<evidence type="ECO:0000313" key="2">
    <source>
        <dbReference type="Proteomes" id="UP000464624"/>
    </source>
</evidence>
<dbReference type="KEGG" id="mxe:MYXE_14600"/>
<protein>
    <submittedName>
        <fullName evidence="1">Uncharacterized protein</fullName>
    </submittedName>
</protein>
<dbReference type="AlphaFoldDB" id="A0AAD1GZG8"/>